<reference evidence="1 2" key="1">
    <citation type="journal article" date="2016" name="Proc. Natl. Acad. Sci. U.S.A.">
        <title>Lipid metabolic changes in an early divergent fungus govern the establishment of a mutualistic symbiosis with endobacteria.</title>
        <authorList>
            <person name="Lastovetsky O.A."/>
            <person name="Gaspar M.L."/>
            <person name="Mondo S.J."/>
            <person name="LaButti K.M."/>
            <person name="Sandor L."/>
            <person name="Grigoriev I.V."/>
            <person name="Henry S.A."/>
            <person name="Pawlowska T.E."/>
        </authorList>
    </citation>
    <scope>NUCLEOTIDE SEQUENCE [LARGE SCALE GENOMIC DNA]</scope>
    <source>
        <strain evidence="1 2">ATCC 11559</strain>
    </source>
</reference>
<name>A0A1X0RKI4_RHIZD</name>
<gene>
    <name evidence="1" type="ORF">BCV71DRAFT_191064</name>
</gene>
<proteinExistence type="predicted"/>
<dbReference type="Proteomes" id="UP000242381">
    <property type="component" value="Unassembled WGS sequence"/>
</dbReference>
<dbReference type="AlphaFoldDB" id="A0A1X0RKI4"/>
<evidence type="ECO:0000313" key="1">
    <source>
        <dbReference type="EMBL" id="ORE12431.1"/>
    </source>
</evidence>
<evidence type="ECO:0000313" key="2">
    <source>
        <dbReference type="Proteomes" id="UP000242381"/>
    </source>
</evidence>
<organism evidence="1 2">
    <name type="scientific">Rhizopus microsporus</name>
    <dbReference type="NCBI Taxonomy" id="58291"/>
    <lineage>
        <taxon>Eukaryota</taxon>
        <taxon>Fungi</taxon>
        <taxon>Fungi incertae sedis</taxon>
        <taxon>Mucoromycota</taxon>
        <taxon>Mucoromycotina</taxon>
        <taxon>Mucoromycetes</taxon>
        <taxon>Mucorales</taxon>
        <taxon>Mucorineae</taxon>
        <taxon>Rhizopodaceae</taxon>
        <taxon>Rhizopus</taxon>
    </lineage>
</organism>
<sequence>MFVVFLAQNIGNYQGRFEMFIKGLKKDDFEVFGYARKSPHNLTCESLKKNLQNMIDCLRHRSLVESVYVSPNSLAKSLISSRDMSNTDEELTKM</sequence>
<protein>
    <submittedName>
        <fullName evidence="1">Uncharacterized protein</fullName>
    </submittedName>
</protein>
<accession>A0A1X0RKI4</accession>
<dbReference type="EMBL" id="KV921669">
    <property type="protein sequence ID" value="ORE12431.1"/>
    <property type="molecule type" value="Genomic_DNA"/>
</dbReference>